<dbReference type="InterPro" id="IPR010130">
    <property type="entry name" value="T1SS_OMP_TolC"/>
</dbReference>
<dbReference type="GO" id="GO:0015562">
    <property type="term" value="F:efflux transmembrane transporter activity"/>
    <property type="evidence" value="ECO:0007669"/>
    <property type="project" value="InterPro"/>
</dbReference>
<comment type="caution">
    <text evidence="9">The sequence shown here is derived from an EMBL/GenBank/DDBJ whole genome shotgun (WGS) entry which is preliminary data.</text>
</comment>
<sequence length="456" mass="49169">MILRFLTVWMLSLAAGTAVTTAQAGDGPQSPDDIWALALAHDPVLGAAEAEEAAGLNAYRLRRATLLPTVTATGSAARIDSEIESEFFTAGSGGKLEQNYDAYTYGLSLRQPLFRWDLLNRLEVGKVEVIAAEVRLKRVRQELVGRVATAYTGVLAAEDALQTARATKTAVSRQLSQVRDQVDVGAIAVTGLREAEAEQDLAEASLIDAQLALDDAVDQLARMIGTASFDLAHVKNVEALEPIVSVPLADWLAASQERNTNVVAARLAAELARLDMRTNEADRYPQLDLAASYNRNDTSESVIGQDAEEGRIGLELTIPLYTGGVTRARIESARATYLQRTEELRRALELAESEVRTAWRTVRASKRRIAARRKAVASTAAALAAVRDGYEVGSRTLSDVLAAERAALQAQQSFNQARYDYVVAVIDLKLAAGTVTDNDLPLIDAVFTGKETGSSE</sequence>
<keyword evidence="5" id="KW-0812">Transmembrane</keyword>
<dbReference type="Pfam" id="PF02321">
    <property type="entry name" value="OEP"/>
    <property type="match status" value="2"/>
</dbReference>
<evidence type="ECO:0000256" key="8">
    <source>
        <dbReference type="SAM" id="SignalP"/>
    </source>
</evidence>
<comment type="subcellular location">
    <subcellularLocation>
        <location evidence="1">Cell outer membrane</location>
    </subcellularLocation>
</comment>
<dbReference type="GO" id="GO:0015288">
    <property type="term" value="F:porin activity"/>
    <property type="evidence" value="ECO:0007669"/>
    <property type="project" value="TreeGrafter"/>
</dbReference>
<dbReference type="PANTHER" id="PTHR30026">
    <property type="entry name" value="OUTER MEMBRANE PROTEIN TOLC"/>
    <property type="match status" value="1"/>
</dbReference>
<keyword evidence="3" id="KW-0813">Transport</keyword>
<name>A0A363UP13_9GAMM</name>
<keyword evidence="4" id="KW-1134">Transmembrane beta strand</keyword>
<dbReference type="Gene3D" id="1.20.1600.10">
    <property type="entry name" value="Outer membrane efflux proteins (OEP)"/>
    <property type="match status" value="1"/>
</dbReference>
<dbReference type="InterPro" id="IPR003423">
    <property type="entry name" value="OMP_efflux"/>
</dbReference>
<keyword evidence="10" id="KW-1185">Reference proteome</keyword>
<gene>
    <name evidence="9" type="ORF">DEH80_04455</name>
</gene>
<proteinExistence type="inferred from homology"/>
<reference evidence="9 10" key="1">
    <citation type="submission" date="2018-05" db="EMBL/GenBank/DDBJ databases">
        <title>Abyssibacter profundi OUC007T gen. nov., sp. nov, a marine bacterium isolated from seawater of the Mariana Trench.</title>
        <authorList>
            <person name="Zhou S."/>
        </authorList>
    </citation>
    <scope>NUCLEOTIDE SEQUENCE [LARGE SCALE GENOMIC DNA]</scope>
    <source>
        <strain evidence="9 10">OUC007</strain>
    </source>
</reference>
<dbReference type="OrthoDB" id="9813458at2"/>
<evidence type="ECO:0000256" key="2">
    <source>
        <dbReference type="ARBA" id="ARBA00007613"/>
    </source>
</evidence>
<evidence type="ECO:0000256" key="1">
    <source>
        <dbReference type="ARBA" id="ARBA00004442"/>
    </source>
</evidence>
<dbReference type="Proteomes" id="UP000251800">
    <property type="component" value="Unassembled WGS sequence"/>
</dbReference>
<comment type="similarity">
    <text evidence="2">Belongs to the outer membrane factor (OMF) (TC 1.B.17) family.</text>
</comment>
<keyword evidence="7" id="KW-0998">Cell outer membrane</keyword>
<protein>
    <recommendedName>
        <fullName evidence="11">Type I secretion protein TolC</fullName>
    </recommendedName>
</protein>
<dbReference type="InterPro" id="IPR051906">
    <property type="entry name" value="TolC-like"/>
</dbReference>
<evidence type="ECO:0000256" key="6">
    <source>
        <dbReference type="ARBA" id="ARBA00023136"/>
    </source>
</evidence>
<evidence type="ECO:0000256" key="3">
    <source>
        <dbReference type="ARBA" id="ARBA00022448"/>
    </source>
</evidence>
<evidence type="ECO:0008006" key="11">
    <source>
        <dbReference type="Google" id="ProtNLM"/>
    </source>
</evidence>
<dbReference type="GO" id="GO:1990281">
    <property type="term" value="C:efflux pump complex"/>
    <property type="evidence" value="ECO:0007669"/>
    <property type="project" value="TreeGrafter"/>
</dbReference>
<dbReference type="RefSeq" id="WP_109719261.1">
    <property type="nucleotide sequence ID" value="NZ_QEQK01000003.1"/>
</dbReference>
<dbReference type="AlphaFoldDB" id="A0A363UP13"/>
<evidence type="ECO:0000313" key="10">
    <source>
        <dbReference type="Proteomes" id="UP000251800"/>
    </source>
</evidence>
<dbReference type="EMBL" id="QEQK01000003">
    <property type="protein sequence ID" value="PWN57181.1"/>
    <property type="molecule type" value="Genomic_DNA"/>
</dbReference>
<evidence type="ECO:0000313" key="9">
    <source>
        <dbReference type="EMBL" id="PWN57181.1"/>
    </source>
</evidence>
<dbReference type="GO" id="GO:0009279">
    <property type="term" value="C:cell outer membrane"/>
    <property type="evidence" value="ECO:0007669"/>
    <property type="project" value="UniProtKB-SubCell"/>
</dbReference>
<organism evidence="9 10">
    <name type="scientific">Abyssibacter profundi</name>
    <dbReference type="NCBI Taxonomy" id="2182787"/>
    <lineage>
        <taxon>Bacteria</taxon>
        <taxon>Pseudomonadati</taxon>
        <taxon>Pseudomonadota</taxon>
        <taxon>Gammaproteobacteria</taxon>
        <taxon>Chromatiales</taxon>
        <taxon>Oceanococcaceae</taxon>
        <taxon>Abyssibacter</taxon>
    </lineage>
</organism>
<keyword evidence="8" id="KW-0732">Signal</keyword>
<dbReference type="PANTHER" id="PTHR30026:SF20">
    <property type="entry name" value="OUTER MEMBRANE PROTEIN TOLC"/>
    <property type="match status" value="1"/>
</dbReference>
<dbReference type="SUPFAM" id="SSF56954">
    <property type="entry name" value="Outer membrane efflux proteins (OEP)"/>
    <property type="match status" value="1"/>
</dbReference>
<feature type="chain" id="PRO_5017042554" description="Type I secretion protein TolC" evidence="8">
    <location>
        <begin position="25"/>
        <end position="456"/>
    </location>
</feature>
<feature type="signal peptide" evidence="8">
    <location>
        <begin position="1"/>
        <end position="24"/>
    </location>
</feature>
<accession>A0A363UP13</accession>
<evidence type="ECO:0000256" key="5">
    <source>
        <dbReference type="ARBA" id="ARBA00022692"/>
    </source>
</evidence>
<dbReference type="NCBIfam" id="TIGR01844">
    <property type="entry name" value="type_I_sec_TolC"/>
    <property type="match status" value="1"/>
</dbReference>
<evidence type="ECO:0000256" key="4">
    <source>
        <dbReference type="ARBA" id="ARBA00022452"/>
    </source>
</evidence>
<keyword evidence="6" id="KW-0472">Membrane</keyword>
<evidence type="ECO:0000256" key="7">
    <source>
        <dbReference type="ARBA" id="ARBA00023237"/>
    </source>
</evidence>